<dbReference type="InterPro" id="IPR052945">
    <property type="entry name" value="Mitotic_Regulator"/>
</dbReference>
<dbReference type="SUPFAM" id="SSF81901">
    <property type="entry name" value="HCP-like"/>
    <property type="match status" value="2"/>
</dbReference>
<dbReference type="PANTHER" id="PTHR43628:SF1">
    <property type="entry name" value="CHITIN SYNTHASE REGULATORY FACTOR 2-RELATED"/>
    <property type="match status" value="1"/>
</dbReference>
<evidence type="ECO:0000313" key="2">
    <source>
        <dbReference type="Proteomes" id="UP001156215"/>
    </source>
</evidence>
<dbReference type="SMART" id="SM00671">
    <property type="entry name" value="SEL1"/>
    <property type="match status" value="6"/>
</dbReference>
<dbReference type="Pfam" id="PF08238">
    <property type="entry name" value="Sel1"/>
    <property type="match status" value="6"/>
</dbReference>
<sequence length="338" mass="38163">MKWFRKKNQTVKVRELNTVCLFARGVYRFLLMLFFAGCASSLVMADELDLDMDMATYRPRLPELIKQAESGDTEKQFQLGILYAAGVEGQPDYEKAIYWYRKVAELDVPVVYGLLAVMYAEGLGASQDFVEAGRWAFKSAAKNQTLGKVMLGVFYEEGAGLKRNYKKAMEWYTSATLDPSNMGARYRIGMLYLEGKGVKQDTVQALDWLAKAAEHDDVYAIYQLGNLYYEGRFVKQNYVQALTWFEKAAATRPNPYRDSLSKLYGAAYVPGEAYTRTIAVMMKRDPGVRGKAAFMAGWMYEKGKGTGKDTGKARQYYRQAAEMGNEAAKEALANQKES</sequence>
<dbReference type="InterPro" id="IPR006597">
    <property type="entry name" value="Sel1-like"/>
</dbReference>
<dbReference type="Proteomes" id="UP001156215">
    <property type="component" value="Chromosome"/>
</dbReference>
<accession>A0A9E9P327</accession>
<evidence type="ECO:0000313" key="1">
    <source>
        <dbReference type="EMBL" id="WAW09795.1"/>
    </source>
</evidence>
<dbReference type="KEGG" id="ovb:NB640_11300"/>
<dbReference type="Gene3D" id="1.25.40.10">
    <property type="entry name" value="Tetratricopeptide repeat domain"/>
    <property type="match status" value="1"/>
</dbReference>
<dbReference type="PANTHER" id="PTHR43628">
    <property type="entry name" value="ACTIVATOR OF C KINASE PROTEIN 1-RELATED"/>
    <property type="match status" value="1"/>
</dbReference>
<proteinExistence type="predicted"/>
<protein>
    <submittedName>
        <fullName evidence="1">Sel1 repeat family protein</fullName>
    </submittedName>
</protein>
<gene>
    <name evidence="1" type="ORF">NB640_11300</name>
</gene>
<dbReference type="RefSeq" id="WP_269308799.1">
    <property type="nucleotide sequence ID" value="NZ_CP098242.1"/>
</dbReference>
<dbReference type="AlphaFoldDB" id="A0A9E9P327"/>
<reference evidence="1" key="1">
    <citation type="journal article" date="2022" name="Front. Microbiol.">
        <title>New perspectives on an old grouping: The genomic and phenotypic variability of Oxalobacter formigenes and the implications for calcium oxalate stone prevention.</title>
        <authorList>
            <person name="Chmiel J.A."/>
            <person name="Carr C."/>
            <person name="Stuivenberg G.A."/>
            <person name="Venema R."/>
            <person name="Chanyi R.M."/>
            <person name="Al K.F."/>
            <person name="Giguere D."/>
            <person name="Say H."/>
            <person name="Akouris P.P."/>
            <person name="Dominguez Romero S.A."/>
            <person name="Kwong A."/>
            <person name="Tai V."/>
            <person name="Koval S.F."/>
            <person name="Razvi H."/>
            <person name="Bjazevic J."/>
            <person name="Burton J.P."/>
        </authorList>
    </citation>
    <scope>NUCLEOTIDE SEQUENCE</scope>
    <source>
        <strain evidence="1">WoOx3</strain>
    </source>
</reference>
<dbReference type="InterPro" id="IPR011990">
    <property type="entry name" value="TPR-like_helical_dom_sf"/>
</dbReference>
<keyword evidence="2" id="KW-1185">Reference proteome</keyword>
<dbReference type="EMBL" id="CP098242">
    <property type="protein sequence ID" value="WAW09795.1"/>
    <property type="molecule type" value="Genomic_DNA"/>
</dbReference>
<organism evidence="1 2">
    <name type="scientific">Oxalobacter vibrioformis</name>
    <dbReference type="NCBI Taxonomy" id="933080"/>
    <lineage>
        <taxon>Bacteria</taxon>
        <taxon>Pseudomonadati</taxon>
        <taxon>Pseudomonadota</taxon>
        <taxon>Betaproteobacteria</taxon>
        <taxon>Burkholderiales</taxon>
        <taxon>Oxalobacteraceae</taxon>
        <taxon>Oxalobacter</taxon>
    </lineage>
</organism>
<name>A0A9E9P327_9BURK</name>